<feature type="compositionally biased region" description="Low complexity" evidence="2">
    <location>
        <begin position="1033"/>
        <end position="1049"/>
    </location>
</feature>
<evidence type="ECO:0000313" key="6">
    <source>
        <dbReference type="Proteomes" id="UP000694727"/>
    </source>
</evidence>
<dbReference type="PANTHER" id="PTHR45924">
    <property type="entry name" value="FI17866P1"/>
    <property type="match status" value="1"/>
</dbReference>
<evidence type="ECO:0000256" key="1">
    <source>
        <dbReference type="ARBA" id="ARBA00022553"/>
    </source>
</evidence>
<dbReference type="InterPro" id="IPR035899">
    <property type="entry name" value="DBL_dom_sf"/>
</dbReference>
<evidence type="ECO:0000313" key="5">
    <source>
        <dbReference type="Ensembl" id="ENSSSCP00025022254.1"/>
    </source>
</evidence>
<dbReference type="FunFam" id="1.20.900.10:FF:000019">
    <property type="entry name" value="Pleckstrin homology domain-containing family G member 1"/>
    <property type="match status" value="1"/>
</dbReference>
<sequence length="1243" mass="137255">MPVSTSLRQDGSQERPVSLTSTTSSSGSSRDSHGAMEEPSGSETSAENGAGSPRARRHPNSNNNSSSWRNMRGSLSPFNSRASVAPAHKLSYLGRVVREIVETERTYVQDLRSIVEDYLLKIIDTPGLLNPEQVSALFGNIESIYALNSQLLRDLDSCNSDPVAVASCFVERSQEFDIYTQYCNNYPNSVAALTECMQDKQQAKFFRDRQELLQHSLPLGSYLLKPVQRILKYHLLLQEIAKHFDEEEDGFEVVEDAIDTMTCVAWYINDMKRRHEHAVRLQEIQSLLINWKGPDLTTYGELVLEGTFRVHRVRSEKTFFLFDKALLVTKKRGDHFVYKGHIPCSSLMLIESTRESLCFTVTHYKHSKQQYNIQAKTVEEKRSWTHHIKRLILENHHTTIPQKAKEAILEMDSYYPNRYRHSPERLKKASQDEVSGHMHQGRRQSEPGQPLFSRATLPSGRRGFVMPGLKGRRKSEPSRHLLRQLSEKARAAGMKGKGRRESEDPKSYRRPSSRSPTTAEKFLSFESVSSLPEVEPDPESGTEQEVFAAMEGPSTEEMASDTEAPEVLEMQLDAHQLLLGLDPPGDIVDFMVAESTEDPKALSSEEEEEEEEIGATHEPESLLPPSVLDQASVIAERFISSFSRRSSLALEDGKSSGFGTPRLTSRSSSVLSLEDSEKGPAPCVSTTDSLDSQLPPEANISAGVASESEPSVNGTEPPSPGCPAEPDRSSGKKESKLSSRDRQLLDKIKSYYENAEHHDAGFSVRRRESLSFIPKGLVRNSVSRINSLPRPDPEPMAQLKHKRQVGSRAASWALFDHPGPGQTGAGDPAPITDAEFRPSSEIVKIWEGMEAPKGSPGKGPGQGQANGFDLHEPLFILEEHELGAITEESAAISPESASPTEPPSAAHLARELKELVKELSSGTQGELVTPLHPRILQLSHVMDSHVSERVKNKVYQLARQYSLRIKSKSVTARPPLQWEKVASTNPQLQEEAGAPLGGKGKRKPVLSLFNHEQPVVQELSPPKPSSARETSPRRFSFSPSASSPKTTSPGAWPLPRSPLSPFDTETFHWPDVRELCSKYASHDEVLQTKGSRPHSLPVNRSRSLPENMVEPPPSGRVGRCGSLNTRRSPAGPEAAEPQPPRGSPPSRLAEEETLYVTADLILEDNRRVIVMEKGPLPGPAAGLEAAGGQGLSSPAALVGQGQEFQESAACRSKDESPRDPVDPSQLGRVRSLREKFQALNSTG</sequence>
<dbReference type="CDD" id="cd13243">
    <property type="entry name" value="PH_PLEKHG1_G2_G3"/>
    <property type="match status" value="1"/>
</dbReference>
<dbReference type="GO" id="GO:0005829">
    <property type="term" value="C:cytosol"/>
    <property type="evidence" value="ECO:0007669"/>
    <property type="project" value="UniProtKB-ARBA"/>
</dbReference>
<accession>A0A8D0UQJ4</accession>
<evidence type="ECO:0000259" key="4">
    <source>
        <dbReference type="PROSITE" id="PS50010"/>
    </source>
</evidence>
<feature type="compositionally biased region" description="Low complexity" evidence="2">
    <location>
        <begin position="60"/>
        <end position="73"/>
    </location>
</feature>
<dbReference type="SUPFAM" id="SSF48065">
    <property type="entry name" value="DBL homology domain (DH-domain)"/>
    <property type="match status" value="1"/>
</dbReference>
<dbReference type="SMART" id="SM00233">
    <property type="entry name" value="PH"/>
    <property type="match status" value="1"/>
</dbReference>
<dbReference type="InterPro" id="IPR000219">
    <property type="entry name" value="DH_dom"/>
</dbReference>
<dbReference type="AlphaFoldDB" id="A0A8D0UQJ4"/>
<feature type="region of interest" description="Disordered" evidence="2">
    <location>
        <begin position="424"/>
        <end position="544"/>
    </location>
</feature>
<evidence type="ECO:0000256" key="2">
    <source>
        <dbReference type="SAM" id="MobiDB-lite"/>
    </source>
</evidence>
<feature type="region of interest" description="Disordered" evidence="2">
    <location>
        <begin position="1174"/>
        <end position="1243"/>
    </location>
</feature>
<organism evidence="5 6">
    <name type="scientific">Sus scrofa</name>
    <name type="common">Pig</name>
    <dbReference type="NCBI Taxonomy" id="9823"/>
    <lineage>
        <taxon>Eukaryota</taxon>
        <taxon>Metazoa</taxon>
        <taxon>Chordata</taxon>
        <taxon>Craniata</taxon>
        <taxon>Vertebrata</taxon>
        <taxon>Euteleostomi</taxon>
        <taxon>Mammalia</taxon>
        <taxon>Eutheria</taxon>
        <taxon>Laurasiatheria</taxon>
        <taxon>Artiodactyla</taxon>
        <taxon>Suina</taxon>
        <taxon>Suidae</taxon>
        <taxon>Sus</taxon>
    </lineage>
</organism>
<feature type="region of interest" description="Disordered" evidence="2">
    <location>
        <begin position="583"/>
        <end position="628"/>
    </location>
</feature>
<feature type="compositionally biased region" description="Low complexity" evidence="2">
    <location>
        <begin position="663"/>
        <end position="673"/>
    </location>
</feature>
<dbReference type="Pfam" id="PF22697">
    <property type="entry name" value="SOS1_NGEF_PH"/>
    <property type="match status" value="1"/>
</dbReference>
<dbReference type="PROSITE" id="PS50010">
    <property type="entry name" value="DH_2"/>
    <property type="match status" value="1"/>
</dbReference>
<dbReference type="CDD" id="cd00160">
    <property type="entry name" value="RhoGEF"/>
    <property type="match status" value="1"/>
</dbReference>
<dbReference type="InterPro" id="IPR011993">
    <property type="entry name" value="PH-like_dom_sf"/>
</dbReference>
<feature type="region of interest" description="Disordered" evidence="2">
    <location>
        <begin position="1"/>
        <end position="73"/>
    </location>
</feature>
<feature type="region of interest" description="Disordered" evidence="2">
    <location>
        <begin position="650"/>
        <end position="742"/>
    </location>
</feature>
<feature type="compositionally biased region" description="Basic and acidic residues" evidence="2">
    <location>
        <begin position="474"/>
        <end position="490"/>
    </location>
</feature>
<protein>
    <recommendedName>
        <fullName evidence="7">Pleckstrin homology and RhoGEF domain containing G3</fullName>
    </recommendedName>
</protein>
<keyword evidence="1" id="KW-0597">Phosphoprotein</keyword>
<dbReference type="SMART" id="SM00325">
    <property type="entry name" value="RhoGEF"/>
    <property type="match status" value="1"/>
</dbReference>
<dbReference type="Ensembl" id="ENSSSCT00025052176.1">
    <property type="protein sequence ID" value="ENSSSCP00025022254.1"/>
    <property type="gene ID" value="ENSSSCG00025038211.1"/>
</dbReference>
<feature type="domain" description="PH" evidence="3">
    <location>
        <begin position="295"/>
        <end position="393"/>
    </location>
</feature>
<reference evidence="5" key="1">
    <citation type="submission" date="2025-08" db="UniProtKB">
        <authorList>
            <consortium name="Ensembl"/>
        </authorList>
    </citation>
    <scope>IDENTIFICATION</scope>
</reference>
<dbReference type="Gene3D" id="2.30.29.30">
    <property type="entry name" value="Pleckstrin-homology domain (PH domain)/Phosphotyrosine-binding domain (PTB)"/>
    <property type="match status" value="1"/>
</dbReference>
<feature type="domain" description="DH" evidence="4">
    <location>
        <begin position="92"/>
        <end position="271"/>
    </location>
</feature>
<dbReference type="Gene3D" id="1.20.900.10">
    <property type="entry name" value="Dbl homology (DH) domain"/>
    <property type="match status" value="1"/>
</dbReference>
<dbReference type="InterPro" id="IPR043324">
    <property type="entry name" value="PH_PLEKHG1_G2_G3"/>
</dbReference>
<dbReference type="GO" id="GO:0005085">
    <property type="term" value="F:guanyl-nucleotide exchange factor activity"/>
    <property type="evidence" value="ECO:0007669"/>
    <property type="project" value="InterPro"/>
</dbReference>
<feature type="compositionally biased region" description="Polar residues" evidence="2">
    <location>
        <begin position="1"/>
        <end position="10"/>
    </location>
</feature>
<feature type="compositionally biased region" description="Basic and acidic residues" evidence="2">
    <location>
        <begin position="424"/>
        <end position="436"/>
    </location>
</feature>
<feature type="region of interest" description="Disordered" evidence="2">
    <location>
        <begin position="784"/>
        <end position="834"/>
    </location>
</feature>
<dbReference type="PROSITE" id="PS50003">
    <property type="entry name" value="PH_DOMAIN"/>
    <property type="match status" value="1"/>
</dbReference>
<gene>
    <name evidence="5" type="primary">PLEKHG3</name>
</gene>
<feature type="compositionally biased region" description="Acidic residues" evidence="2">
    <location>
        <begin position="604"/>
        <end position="613"/>
    </location>
</feature>
<dbReference type="SUPFAM" id="SSF50729">
    <property type="entry name" value="PH domain-like"/>
    <property type="match status" value="1"/>
</dbReference>
<proteinExistence type="predicted"/>
<dbReference type="PANTHER" id="PTHR45924:SF4">
    <property type="entry name" value="PLECKSTRIN HOMOLOGY DOMAIN-CONTAINING FAMILY G MEMBER 3"/>
    <property type="match status" value="1"/>
</dbReference>
<dbReference type="InterPro" id="IPR001849">
    <property type="entry name" value="PH_domain"/>
</dbReference>
<feature type="compositionally biased region" description="Basic and acidic residues" evidence="2">
    <location>
        <begin position="725"/>
        <end position="742"/>
    </location>
</feature>
<feature type="compositionally biased region" description="Basic and acidic residues" evidence="2">
    <location>
        <begin position="1211"/>
        <end position="1221"/>
    </location>
</feature>
<feature type="region of interest" description="Disordered" evidence="2">
    <location>
        <begin position="1085"/>
        <end position="1151"/>
    </location>
</feature>
<dbReference type="Proteomes" id="UP000694727">
    <property type="component" value="Unplaced"/>
</dbReference>
<name>A0A8D0UQJ4_PIG</name>
<feature type="region of interest" description="Disordered" evidence="2">
    <location>
        <begin position="976"/>
        <end position="1057"/>
    </location>
</feature>
<evidence type="ECO:0000259" key="3">
    <source>
        <dbReference type="PROSITE" id="PS50003"/>
    </source>
</evidence>
<evidence type="ECO:0008006" key="7">
    <source>
        <dbReference type="Google" id="ProtNLM"/>
    </source>
</evidence>
<dbReference type="Pfam" id="PF00621">
    <property type="entry name" value="RhoGEF"/>
    <property type="match status" value="1"/>
</dbReference>
<dbReference type="InterPro" id="IPR055251">
    <property type="entry name" value="SOS1_NGEF_PH"/>
</dbReference>
<feature type="compositionally biased region" description="Low complexity" evidence="2">
    <location>
        <begin position="18"/>
        <end position="29"/>
    </location>
</feature>